<organism evidence="2">
    <name type="scientific">Brachypodium distachyon</name>
    <name type="common">Purple false brome</name>
    <name type="synonym">Trachynia distachya</name>
    <dbReference type="NCBI Taxonomy" id="15368"/>
    <lineage>
        <taxon>Eukaryota</taxon>
        <taxon>Viridiplantae</taxon>
        <taxon>Streptophyta</taxon>
        <taxon>Embryophyta</taxon>
        <taxon>Tracheophyta</taxon>
        <taxon>Spermatophyta</taxon>
        <taxon>Magnoliopsida</taxon>
        <taxon>Liliopsida</taxon>
        <taxon>Poales</taxon>
        <taxon>Poaceae</taxon>
        <taxon>BOP clade</taxon>
        <taxon>Pooideae</taxon>
        <taxon>Stipodae</taxon>
        <taxon>Brachypodieae</taxon>
        <taxon>Brachypodium</taxon>
    </lineage>
</organism>
<dbReference type="Gramene" id="KQJ83590">
    <property type="protein sequence ID" value="KQJ83590"/>
    <property type="gene ID" value="BRADI_5g15655v3"/>
</dbReference>
<reference evidence="3" key="3">
    <citation type="submission" date="2018-08" db="UniProtKB">
        <authorList>
            <consortium name="EnsemblPlants"/>
        </authorList>
    </citation>
    <scope>IDENTIFICATION</scope>
    <source>
        <strain evidence="3">cv. Bd21</strain>
    </source>
</reference>
<dbReference type="EMBL" id="CM000884">
    <property type="protein sequence ID" value="KQJ83590.1"/>
    <property type="molecule type" value="Genomic_DNA"/>
</dbReference>
<dbReference type="EnsemblPlants" id="KQJ83590">
    <property type="protein sequence ID" value="KQJ83590"/>
    <property type="gene ID" value="BRADI_5g15655v3"/>
</dbReference>
<feature type="region of interest" description="Disordered" evidence="1">
    <location>
        <begin position="1"/>
        <end position="21"/>
    </location>
</feature>
<protein>
    <submittedName>
        <fullName evidence="2 3">Uncharacterized protein</fullName>
    </submittedName>
</protein>
<gene>
    <name evidence="2" type="ORF">BRADI_5g15655v3</name>
</gene>
<dbReference type="AlphaFoldDB" id="A0A0Q3E6Z0"/>
<dbReference type="Proteomes" id="UP000008810">
    <property type="component" value="Chromosome 5"/>
</dbReference>
<reference evidence="2" key="2">
    <citation type="submission" date="2017-06" db="EMBL/GenBank/DDBJ databases">
        <title>WGS assembly of Brachypodium distachyon.</title>
        <authorList>
            <consortium name="The International Brachypodium Initiative"/>
            <person name="Lucas S."/>
            <person name="Harmon-Smith M."/>
            <person name="Lail K."/>
            <person name="Tice H."/>
            <person name="Grimwood J."/>
            <person name="Bruce D."/>
            <person name="Barry K."/>
            <person name="Shu S."/>
            <person name="Lindquist E."/>
            <person name="Wang M."/>
            <person name="Pitluck S."/>
            <person name="Vogel J.P."/>
            <person name="Garvin D.F."/>
            <person name="Mockler T.C."/>
            <person name="Schmutz J."/>
            <person name="Rokhsar D."/>
            <person name="Bevan M.W."/>
        </authorList>
    </citation>
    <scope>NUCLEOTIDE SEQUENCE</scope>
    <source>
        <strain evidence="2">Bd21</strain>
    </source>
</reference>
<accession>A0A0Q3E6Z0</accession>
<evidence type="ECO:0000313" key="2">
    <source>
        <dbReference type="EMBL" id="KQJ83590.1"/>
    </source>
</evidence>
<keyword evidence="4" id="KW-1185">Reference proteome</keyword>
<sequence>MGHGRARRVLDGGGGDDPAQGRHLVVEHGRAHSLCSPDLPPISSAWPVLLNLHQLISCTCDSTAVAAQDLFVFGRGSVSQTHSICLFDKMAGTCSDLILDRSLPFRSLVLCLYL</sequence>
<name>A0A0Q3E6Z0_BRADI</name>
<proteinExistence type="predicted"/>
<reference evidence="2 3" key="1">
    <citation type="journal article" date="2010" name="Nature">
        <title>Genome sequencing and analysis of the model grass Brachypodium distachyon.</title>
        <authorList>
            <consortium name="International Brachypodium Initiative"/>
        </authorList>
    </citation>
    <scope>NUCLEOTIDE SEQUENCE [LARGE SCALE GENOMIC DNA]</scope>
    <source>
        <strain evidence="2 3">Bd21</strain>
    </source>
</reference>
<evidence type="ECO:0000256" key="1">
    <source>
        <dbReference type="SAM" id="MobiDB-lite"/>
    </source>
</evidence>
<evidence type="ECO:0000313" key="3">
    <source>
        <dbReference type="EnsemblPlants" id="KQJ83590"/>
    </source>
</evidence>
<evidence type="ECO:0000313" key="4">
    <source>
        <dbReference type="Proteomes" id="UP000008810"/>
    </source>
</evidence>
<dbReference type="InParanoid" id="A0A0Q3E6Z0"/>